<feature type="compositionally biased region" description="Polar residues" evidence="8">
    <location>
        <begin position="364"/>
        <end position="375"/>
    </location>
</feature>
<evidence type="ECO:0000256" key="8">
    <source>
        <dbReference type="SAM" id="MobiDB-lite"/>
    </source>
</evidence>
<keyword evidence="4" id="KW-1133">Transmembrane helix</keyword>
<reference evidence="10" key="1">
    <citation type="journal article" date="2018" name="Biotechnol. Bioeng.">
        <title>A reference genome of the Chinese hamster based on a hybrid assembly strategy.</title>
        <authorList>
            <person name="Rupp O."/>
            <person name="MacDonald M.L."/>
            <person name="Li S."/>
            <person name="Dhiman H."/>
            <person name="Polson S."/>
            <person name="Griep S."/>
            <person name="Heffner K."/>
            <person name="Hernandez I."/>
            <person name="Brinkrolf K."/>
            <person name="Jadhav V."/>
            <person name="Samoudi M."/>
            <person name="Hao H."/>
            <person name="Kingham B."/>
            <person name="Goesmann A."/>
            <person name="Betenbaugh M.J."/>
            <person name="Lewis N.E."/>
            <person name="Borth N."/>
            <person name="Lee K.H."/>
        </authorList>
    </citation>
    <scope>NUCLEOTIDE SEQUENCE [LARGE SCALE GENOMIC DNA]</scope>
    <source>
        <strain evidence="10">17A/GY</strain>
    </source>
</reference>
<dbReference type="RefSeq" id="XP_035309270.1">
    <property type="nucleotide sequence ID" value="XM_035453379.1"/>
</dbReference>
<evidence type="ECO:0000256" key="4">
    <source>
        <dbReference type="ARBA" id="ARBA00022989"/>
    </source>
</evidence>
<dbReference type="GO" id="GO:0030003">
    <property type="term" value="P:intracellular monoatomic cation homeostasis"/>
    <property type="evidence" value="ECO:0007669"/>
    <property type="project" value="TreeGrafter"/>
</dbReference>
<dbReference type="PANTHER" id="PTHR14009:SF7">
    <property type="entry name" value="LETM1 DOMAIN-CONTAINING PROTEIN LETM2, MITOCHONDRIAL"/>
    <property type="match status" value="1"/>
</dbReference>
<dbReference type="Proteomes" id="UP001108280">
    <property type="component" value="Chromosome 1"/>
</dbReference>
<comment type="subcellular location">
    <subcellularLocation>
        <location evidence="1">Mitochondrion inner membrane</location>
        <topology evidence="1">Single-pass membrane protein</topology>
    </subcellularLocation>
</comment>
<proteinExistence type="predicted"/>
<evidence type="ECO:0000256" key="6">
    <source>
        <dbReference type="ARBA" id="ARBA00023136"/>
    </source>
</evidence>
<sequence>MTFYSYNSFLAILWTRLPSHFVYPSCSHSPSLAFLHLPDSHLRTTYMKSYGSRKYSYPSLPGNKVHPLRTRLTQKLHTTCWLQNHPSKPQPEQIPEKPKPTSPLPPKGAETEITEEKRSFGQKIMNELKYYYNGFYLLWSDTKVAARIVWRLLHGQVLTRRERRREEKQKKKMAAKLEIAKFLQETMTEMARRNLAKLGDASSQLSSYVKQVQTGHRPSTKEIVGFSKLFEDQLALEHLDRPQLVALCKLLELQTFGTNNLLRFQLLMTLKSIKADDEIIAKEGVKAMSVPELQAACRARGMRSLGLTEEQLSQQLSEWLDLHLKENVPPSLLLLSRTFYLIDVKPKPIELPPSIEVPKTNLVSASSMPPESQENVVDPAPQLKGTKDEELTKLPPVPSSVITPPAIISKEAIIQAESQKTLQNSKANSKGA</sequence>
<dbReference type="PROSITE" id="PS51758">
    <property type="entry name" value="LETM1_RBD"/>
    <property type="match status" value="1"/>
</dbReference>
<dbReference type="InterPro" id="IPR044202">
    <property type="entry name" value="LETM1/MDM38-like"/>
</dbReference>
<evidence type="ECO:0000256" key="3">
    <source>
        <dbReference type="ARBA" id="ARBA00022792"/>
    </source>
</evidence>
<dbReference type="Pfam" id="PF19324">
    <property type="entry name" value="LETM2_N"/>
    <property type="match status" value="1"/>
</dbReference>
<keyword evidence="10" id="KW-1185">Reference proteome</keyword>
<feature type="region of interest" description="Disordered" evidence="8">
    <location>
        <begin position="82"/>
        <end position="113"/>
    </location>
</feature>
<accession>A0A9J7HF99</accession>
<dbReference type="InterPro" id="IPR033122">
    <property type="entry name" value="LETM1-like_RBD"/>
</dbReference>
<dbReference type="RefSeq" id="XP_035301782.1">
    <property type="nucleotide sequence ID" value="XM_035445891.1"/>
</dbReference>
<dbReference type="Pfam" id="PF07766">
    <property type="entry name" value="LETM1_RBD"/>
    <property type="match status" value="1"/>
</dbReference>
<feature type="region of interest" description="Disordered" evidence="8">
    <location>
        <begin position="364"/>
        <end position="398"/>
    </location>
</feature>
<evidence type="ECO:0000256" key="1">
    <source>
        <dbReference type="ARBA" id="ARBA00004434"/>
    </source>
</evidence>
<reference evidence="10" key="2">
    <citation type="journal article" date="2020" name="Biotechnol. Bioeng.">
        <title>Chromosome-scale scaffolds for the Chinese hamster reference genome assembly to facilitate the study of the CHO epigenome.</title>
        <authorList>
            <person name="Hilliard W."/>
            <person name="MacDonald M."/>
            <person name="Lee K.H."/>
        </authorList>
    </citation>
    <scope>NUCLEOTIDE SEQUENCE [LARGE SCALE GENOMIC DNA]</scope>
    <source>
        <strain evidence="10">17A/GY</strain>
    </source>
</reference>
<evidence type="ECO:0000259" key="9">
    <source>
        <dbReference type="PROSITE" id="PS51758"/>
    </source>
</evidence>
<keyword evidence="3" id="KW-0999">Mitochondrion inner membrane</keyword>
<evidence type="ECO:0000313" key="10">
    <source>
        <dbReference type="Proteomes" id="UP001108280"/>
    </source>
</evidence>
<evidence type="ECO:0000313" key="11">
    <source>
        <dbReference type="RefSeq" id="XP_035309270.1"/>
    </source>
</evidence>
<evidence type="ECO:0000256" key="7">
    <source>
        <dbReference type="PROSITE-ProRule" id="PRU01094"/>
    </source>
</evidence>
<organism evidence="10 11">
    <name type="scientific">Cricetulus griseus</name>
    <name type="common">Chinese hamster</name>
    <name type="synonym">Cricetulus barabensis griseus</name>
    <dbReference type="NCBI Taxonomy" id="10029"/>
    <lineage>
        <taxon>Eukaryota</taxon>
        <taxon>Metazoa</taxon>
        <taxon>Chordata</taxon>
        <taxon>Craniata</taxon>
        <taxon>Vertebrata</taxon>
        <taxon>Euteleostomi</taxon>
        <taxon>Mammalia</taxon>
        <taxon>Eutheria</taxon>
        <taxon>Euarchontoglires</taxon>
        <taxon>Glires</taxon>
        <taxon>Rodentia</taxon>
        <taxon>Myomorpha</taxon>
        <taxon>Muroidea</taxon>
        <taxon>Cricetidae</taxon>
        <taxon>Cricetinae</taxon>
        <taxon>Cricetulus</taxon>
    </lineage>
</organism>
<dbReference type="InterPro" id="IPR045742">
    <property type="entry name" value="LETM2_N"/>
</dbReference>
<dbReference type="GeneID" id="100753490"/>
<reference evidence="11" key="3">
    <citation type="submission" date="2025-08" db="UniProtKB">
        <authorList>
            <consortium name="RefSeq"/>
        </authorList>
    </citation>
    <scope>IDENTIFICATION</scope>
    <source>
        <strain evidence="11">17A/GY</strain>
        <tissue evidence="11">Liver</tissue>
    </source>
</reference>
<dbReference type="GO" id="GO:0005743">
    <property type="term" value="C:mitochondrial inner membrane"/>
    <property type="evidence" value="ECO:0007669"/>
    <property type="project" value="UniProtKB-SubCell"/>
</dbReference>
<dbReference type="GO" id="GO:0043022">
    <property type="term" value="F:ribosome binding"/>
    <property type="evidence" value="ECO:0007669"/>
    <property type="project" value="InterPro"/>
</dbReference>
<dbReference type="AlphaFoldDB" id="A0A9J7HF99"/>
<dbReference type="CTD" id="137994"/>
<protein>
    <submittedName>
        <fullName evidence="11">LETM1 domain-containing protein LETM2, mitochondrial isoform X7</fullName>
    </submittedName>
</protein>
<gene>
    <name evidence="11" type="primary">Letm2</name>
</gene>
<evidence type="ECO:0000256" key="2">
    <source>
        <dbReference type="ARBA" id="ARBA00022692"/>
    </source>
</evidence>
<keyword evidence="2" id="KW-0812">Transmembrane</keyword>
<name>A0A9J7HF99_CRIGR</name>
<dbReference type="PANTHER" id="PTHR14009">
    <property type="entry name" value="LEUCINE ZIPPER-EF-HAND CONTAINING TRANSMEMBRANE PROTEIN"/>
    <property type="match status" value="1"/>
</dbReference>
<keyword evidence="5 7" id="KW-0496">Mitochondrion</keyword>
<feature type="domain" description="Letm1 RBD" evidence="9">
    <location>
        <begin position="171"/>
        <end position="388"/>
    </location>
</feature>
<keyword evidence="6" id="KW-0472">Membrane</keyword>
<evidence type="ECO:0000256" key="5">
    <source>
        <dbReference type="ARBA" id="ARBA00023128"/>
    </source>
</evidence>